<reference evidence="3 4" key="1">
    <citation type="submission" date="2018-09" db="EMBL/GenBank/DDBJ databases">
        <title>Genome sequencing of strain 6GH32-13.</title>
        <authorList>
            <person name="Weon H.-Y."/>
            <person name="Heo J."/>
            <person name="Kwon S.-W."/>
        </authorList>
    </citation>
    <scope>NUCLEOTIDE SEQUENCE [LARGE SCALE GENOMIC DNA]</scope>
    <source>
        <strain evidence="3 4">5GH32-13</strain>
    </source>
</reference>
<dbReference type="InterPro" id="IPR036514">
    <property type="entry name" value="SGNH_hydro_sf"/>
</dbReference>
<evidence type="ECO:0000313" key="3">
    <source>
        <dbReference type="EMBL" id="AXY78716.1"/>
    </source>
</evidence>
<gene>
    <name evidence="3" type="ORF">D3H65_21090</name>
</gene>
<evidence type="ECO:0000256" key="1">
    <source>
        <dbReference type="SAM" id="SignalP"/>
    </source>
</evidence>
<organism evidence="3 4">
    <name type="scientific">Paraflavitalea soli</name>
    <dbReference type="NCBI Taxonomy" id="2315862"/>
    <lineage>
        <taxon>Bacteria</taxon>
        <taxon>Pseudomonadati</taxon>
        <taxon>Bacteroidota</taxon>
        <taxon>Chitinophagia</taxon>
        <taxon>Chitinophagales</taxon>
        <taxon>Chitinophagaceae</taxon>
        <taxon>Paraflavitalea</taxon>
    </lineage>
</organism>
<sequence>MFAGFIILLLAAIPCTAITKVACIGASITFGHGIDQREVNCFPAQLYELLGKDYMVSNYGVSGTTLLRKGDNPYWNTDHYQMALKSLPDIVIIDLGGNDSKLINRVHLSEYEKDCTDLIQAFRQLASHPRIILLLPIPAFLTDTTQIYDRVIVKDIIPRLQRVAYTEKVEVVDMHSLFVDKQNLMPDKIHPDKEGATIYARRLYELIKAKRDTSFNIFPGIPEPITVSSFYGYECADFTFLNRKCKVVKPKWSAIKRPWVWRARFWGHEPQADIALLERGFHIVYCDVAELFGNPEAISLWNSFYALLTKNGLAKKTILEGMSRGGVYAFNWAAENPKRVAAVYVDNPVLDLKSWPAGLGRFPVSEKEAALFKEDFQLTTSTQVREFKGSPIDKVQEIVKGHYPILILCADMDEAVAPQENTMLFEKKVKALKGNITVIYKQGFKHHPHSLPNPTPIVDFIVKAAGM</sequence>
<dbReference type="Proteomes" id="UP000263900">
    <property type="component" value="Chromosome"/>
</dbReference>
<dbReference type="SUPFAM" id="SSF52266">
    <property type="entry name" value="SGNH hydrolase"/>
    <property type="match status" value="1"/>
</dbReference>
<dbReference type="InterPro" id="IPR051532">
    <property type="entry name" value="Ester_Hydrolysis_Enzymes"/>
</dbReference>
<name>A0A3B7N044_9BACT</name>
<feature type="signal peptide" evidence="1">
    <location>
        <begin position="1"/>
        <end position="17"/>
    </location>
</feature>
<dbReference type="SUPFAM" id="SSF53474">
    <property type="entry name" value="alpha/beta-Hydrolases"/>
    <property type="match status" value="1"/>
</dbReference>
<dbReference type="PANTHER" id="PTHR30383">
    <property type="entry name" value="THIOESTERASE 1/PROTEASE 1/LYSOPHOSPHOLIPASE L1"/>
    <property type="match status" value="1"/>
</dbReference>
<feature type="domain" description="SGNH hydrolase-type esterase" evidence="2">
    <location>
        <begin position="23"/>
        <end position="196"/>
    </location>
</feature>
<evidence type="ECO:0000259" key="2">
    <source>
        <dbReference type="Pfam" id="PF13472"/>
    </source>
</evidence>
<dbReference type="EMBL" id="CP032157">
    <property type="protein sequence ID" value="AXY78716.1"/>
    <property type="molecule type" value="Genomic_DNA"/>
</dbReference>
<dbReference type="Gene3D" id="3.40.50.1820">
    <property type="entry name" value="alpha/beta hydrolase"/>
    <property type="match status" value="1"/>
</dbReference>
<proteinExistence type="predicted"/>
<protein>
    <recommendedName>
        <fullName evidence="2">SGNH hydrolase-type esterase domain-containing protein</fullName>
    </recommendedName>
</protein>
<dbReference type="InterPro" id="IPR013830">
    <property type="entry name" value="SGNH_hydro"/>
</dbReference>
<dbReference type="InterPro" id="IPR029058">
    <property type="entry name" value="AB_hydrolase_fold"/>
</dbReference>
<dbReference type="AlphaFoldDB" id="A0A3B7N044"/>
<accession>A0A3B7N044</accession>
<dbReference type="OrthoDB" id="9796689at2"/>
<dbReference type="Gene3D" id="3.40.50.1110">
    <property type="entry name" value="SGNH hydrolase"/>
    <property type="match status" value="1"/>
</dbReference>
<evidence type="ECO:0000313" key="4">
    <source>
        <dbReference type="Proteomes" id="UP000263900"/>
    </source>
</evidence>
<dbReference type="KEGG" id="pseg:D3H65_21090"/>
<keyword evidence="4" id="KW-1185">Reference proteome</keyword>
<keyword evidence="1" id="KW-0732">Signal</keyword>
<dbReference type="GO" id="GO:0004622">
    <property type="term" value="F:phosphatidylcholine lysophospholipase activity"/>
    <property type="evidence" value="ECO:0007669"/>
    <property type="project" value="TreeGrafter"/>
</dbReference>
<dbReference type="PANTHER" id="PTHR30383:SF5">
    <property type="entry name" value="SGNH HYDROLASE-TYPE ESTERASE DOMAIN-CONTAINING PROTEIN"/>
    <property type="match status" value="1"/>
</dbReference>
<feature type="chain" id="PRO_5017588398" description="SGNH hydrolase-type esterase domain-containing protein" evidence="1">
    <location>
        <begin position="18"/>
        <end position="467"/>
    </location>
</feature>
<dbReference type="Pfam" id="PF13472">
    <property type="entry name" value="Lipase_GDSL_2"/>
    <property type="match status" value="1"/>
</dbReference>